<dbReference type="Proteomes" id="UP000253831">
    <property type="component" value="Unassembled WGS sequence"/>
</dbReference>
<dbReference type="Pfam" id="PF13692">
    <property type="entry name" value="Glyco_trans_1_4"/>
    <property type="match status" value="1"/>
</dbReference>
<accession>A0A369XV02</accession>
<keyword evidence="1" id="KW-0808">Transferase</keyword>
<dbReference type="PANTHER" id="PTHR12526">
    <property type="entry name" value="GLYCOSYLTRANSFERASE"/>
    <property type="match status" value="1"/>
</dbReference>
<dbReference type="Gene3D" id="3.40.50.2000">
    <property type="entry name" value="Glycogen Phosphorylase B"/>
    <property type="match status" value="2"/>
</dbReference>
<protein>
    <submittedName>
        <fullName evidence="1">Glycosyltransferase</fullName>
    </submittedName>
</protein>
<dbReference type="GO" id="GO:0016740">
    <property type="term" value="F:transferase activity"/>
    <property type="evidence" value="ECO:0007669"/>
    <property type="project" value="UniProtKB-KW"/>
</dbReference>
<evidence type="ECO:0000313" key="1">
    <source>
        <dbReference type="EMBL" id="RDE51198.1"/>
    </source>
</evidence>
<gene>
    <name evidence="1" type="ORF">DVS81_07615</name>
</gene>
<dbReference type="AlphaFoldDB" id="A0A369XV02"/>
<proteinExistence type="predicted"/>
<comment type="caution">
    <text evidence="1">The sequence shown here is derived from an EMBL/GenBank/DDBJ whole genome shotgun (WGS) entry which is preliminary data.</text>
</comment>
<sequence>MIKVLGLALYGPLAASTRYRMGQYVPALEAQARELGVADSVSMPGFVRDPSPYYRHADLHVLSSTGEGLPTVIIEALATGTPVVSTDCPSGPREILCDGKFGRLVPVGDAVALAAAMEESLSATHDKAALQARAQDFSIDKAVDQYERLLFPAVGDL</sequence>
<dbReference type="SUPFAM" id="SSF53756">
    <property type="entry name" value="UDP-Glycosyltransferase/glycogen phosphorylase"/>
    <property type="match status" value="1"/>
</dbReference>
<name>A0A369XV02_9PROT</name>
<organism evidence="1 2">
    <name type="scientific">Candidatus Accumulibacter meliphilus</name>
    <dbReference type="NCBI Taxonomy" id="2211374"/>
    <lineage>
        <taxon>Bacteria</taxon>
        <taxon>Pseudomonadati</taxon>
        <taxon>Pseudomonadota</taxon>
        <taxon>Betaproteobacteria</taxon>
        <taxon>Candidatus Accumulibacter</taxon>
    </lineage>
</organism>
<evidence type="ECO:0000313" key="2">
    <source>
        <dbReference type="Proteomes" id="UP000253831"/>
    </source>
</evidence>
<reference evidence="1 2" key="1">
    <citation type="submission" date="2018-05" db="EMBL/GenBank/DDBJ databases">
        <title>Integrated omic analyses show evidence that a Ca. Accumulibacter phosphatis strain performs denitrification under micro-aerobic conditions.</title>
        <authorList>
            <person name="Camejo P.Y."/>
            <person name="Katherine M.D."/>
            <person name="Daniel N.R."/>
        </authorList>
    </citation>
    <scope>NUCLEOTIDE SEQUENCE [LARGE SCALE GENOMIC DNA]</scope>
    <source>
        <strain evidence="1">UW-LDO-IC</strain>
    </source>
</reference>
<dbReference type="EMBL" id="QPGA01000010">
    <property type="protein sequence ID" value="RDE51198.1"/>
    <property type="molecule type" value="Genomic_DNA"/>
</dbReference>